<reference evidence="7 8" key="1">
    <citation type="journal article" date="2019" name="Gigascience">
        <title>Whole-genome sequence of the oriental lung fluke Paragonimus westermani.</title>
        <authorList>
            <person name="Oey H."/>
            <person name="Zakrzewski M."/>
            <person name="Narain K."/>
            <person name="Devi K.R."/>
            <person name="Agatsuma T."/>
            <person name="Nawaratna S."/>
            <person name="Gobert G.N."/>
            <person name="Jones M.K."/>
            <person name="Ragan M.A."/>
            <person name="McManus D.P."/>
            <person name="Krause L."/>
        </authorList>
    </citation>
    <scope>NUCLEOTIDE SEQUENCE [LARGE SCALE GENOMIC DNA]</scope>
    <source>
        <strain evidence="7 8">IND2009</strain>
    </source>
</reference>
<accession>A0A5J4NV40</accession>
<dbReference type="GO" id="GO:0031080">
    <property type="term" value="C:nuclear pore outer ring"/>
    <property type="evidence" value="ECO:0007669"/>
    <property type="project" value="TreeGrafter"/>
</dbReference>
<dbReference type="EMBL" id="QNGE01000726">
    <property type="protein sequence ID" value="KAA3679476.1"/>
    <property type="molecule type" value="Genomic_DNA"/>
</dbReference>
<dbReference type="InterPro" id="IPR037624">
    <property type="entry name" value="Nup133-like"/>
</dbReference>
<dbReference type="SUPFAM" id="SSF117289">
    <property type="entry name" value="Nucleoporin domain"/>
    <property type="match status" value="1"/>
</dbReference>
<proteinExistence type="inferred from homology"/>
<keyword evidence="4" id="KW-0539">Nucleus</keyword>
<evidence type="ECO:0000256" key="1">
    <source>
        <dbReference type="ARBA" id="ARBA00004123"/>
    </source>
</evidence>
<dbReference type="GO" id="GO:0017056">
    <property type="term" value="F:structural constituent of nuclear pore"/>
    <property type="evidence" value="ECO:0007669"/>
    <property type="project" value="InterPro"/>
</dbReference>
<comment type="subcellular location">
    <subcellularLocation>
        <location evidence="1">Nucleus</location>
    </subcellularLocation>
</comment>
<evidence type="ECO:0000256" key="3">
    <source>
        <dbReference type="ARBA" id="ARBA00022448"/>
    </source>
</evidence>
<keyword evidence="8" id="KW-1185">Reference proteome</keyword>
<gene>
    <name evidence="7" type="ORF">DEA37_0001676</name>
</gene>
<dbReference type="Proteomes" id="UP000324629">
    <property type="component" value="Unassembled WGS sequence"/>
</dbReference>
<dbReference type="Gene3D" id="2.130.10.10">
    <property type="entry name" value="YVTN repeat-like/Quinoprotein amine dehydrogenase"/>
    <property type="match status" value="1"/>
</dbReference>
<keyword evidence="3" id="KW-0813">Transport</keyword>
<comment type="caution">
    <text evidence="7">The sequence shown here is derived from an EMBL/GenBank/DDBJ whole genome shotgun (WGS) entry which is preliminary data.</text>
</comment>
<name>A0A5J4NV40_9TREM</name>
<evidence type="ECO:0000313" key="7">
    <source>
        <dbReference type="EMBL" id="KAA3679476.1"/>
    </source>
</evidence>
<evidence type="ECO:0000256" key="4">
    <source>
        <dbReference type="ARBA" id="ARBA00023242"/>
    </source>
</evidence>
<evidence type="ECO:0000256" key="5">
    <source>
        <dbReference type="SAM" id="MobiDB-lite"/>
    </source>
</evidence>
<dbReference type="Gene3D" id="1.25.40.700">
    <property type="match status" value="1"/>
</dbReference>
<dbReference type="PANTHER" id="PTHR13405:SF11">
    <property type="entry name" value="NUCLEAR PORE COMPLEX PROTEIN NUP133"/>
    <property type="match status" value="1"/>
</dbReference>
<feature type="region of interest" description="Disordered" evidence="5">
    <location>
        <begin position="1418"/>
        <end position="1437"/>
    </location>
</feature>
<organism evidence="7 8">
    <name type="scientific">Paragonimus westermani</name>
    <dbReference type="NCBI Taxonomy" id="34504"/>
    <lineage>
        <taxon>Eukaryota</taxon>
        <taxon>Metazoa</taxon>
        <taxon>Spiralia</taxon>
        <taxon>Lophotrochozoa</taxon>
        <taxon>Platyhelminthes</taxon>
        <taxon>Trematoda</taxon>
        <taxon>Digenea</taxon>
        <taxon>Plagiorchiida</taxon>
        <taxon>Troglotremata</taxon>
        <taxon>Troglotrematidae</taxon>
        <taxon>Paragonimus</taxon>
    </lineage>
</organism>
<dbReference type="GO" id="GO:0016973">
    <property type="term" value="P:poly(A)+ mRNA export from nucleus"/>
    <property type="evidence" value="ECO:0007669"/>
    <property type="project" value="TreeGrafter"/>
</dbReference>
<dbReference type="PANTHER" id="PTHR13405">
    <property type="entry name" value="NUCLEAR PORE COMPLEX PROTEIN NUP133"/>
    <property type="match status" value="1"/>
</dbReference>
<feature type="region of interest" description="Disordered" evidence="5">
    <location>
        <begin position="1230"/>
        <end position="1266"/>
    </location>
</feature>
<evidence type="ECO:0000259" key="6">
    <source>
        <dbReference type="Pfam" id="PF08801"/>
    </source>
</evidence>
<evidence type="ECO:0000313" key="8">
    <source>
        <dbReference type="Proteomes" id="UP000324629"/>
    </source>
</evidence>
<sequence length="1565" mass="172187">FFPIMKPSCPKSIHGSVTVDMDDSRMLQVSRLCASLPVFASEALRTCAVSSVRFHPGDWLVIVTGNELFLWKYSSTGQLQSHSPCLNFSLPASDMPHTALLVGLIFPHTASPSPSPTGCLALSSCGETLRLWPRLARNSVHTDVNLAASFGGLYGDEAIQLEPTSVVSLLNALASSDIPVAVKHFYFDVYPAVNTSPGTFVVATRTGHLLLVDPRNARDGVVCRLLTGTSKSDRPPPTGYSGSSSGSGLLSGIGRRVSNLFSLVASTGGLTSLLTPARGGGNMVFVRLVTRPNATPNGLCRIYMLLENQLDVWTIDRSLEEQMQDVFSIESLLRTSTHEPLLGQWRAVDMAIRQPASDLACPSDDQQLIYILVSNAIHGPDDSGMYHLVTLNLSNRYPSTDAPQLCQSISSSAVLVEWPFGPPEPNSLQLCLPAMESSSAKGCAPLYPCLLACVYSVRAGQVVVVEVLTGQLVATLEFGRQNSALVPGTTPTGGRLPYASALIGCGSVDTQNLFVYVTCQRGLLTLSPLSETGFIVSNYSHVADLSHSSIGDSDKNIVKTRPGNISLDSMVGESNRQHADRVPVIVVNTGDGRSLKTTAQLTAHGLTIWDPNDPSRVPLNLDPKDRGFVGVSEAARVYWMGFQEQASKYLSTLLAEADVQRWISSDFVRLVRRILDERPLFDARWRSVMTSAHTDEYIPISEGCPGFQFVVSRPTAEAPILATRRLVAKLEAVQRLKELLSLVSRSDKWIDSNALIPICEVNHYLGIRLPIDTDDTSEVKGERTRRRFAGEETLAAELPCSDEDAIVYSCMLADDDNEVETCAQRLLRSLESSRALQAAEDEPLDISGRYASVHVLSCFHMAEELVEFTRALHTKLARTPQPMMQPIFQEVALSVGFSPSALQTVQPQEAVLQTISLMPNFIMMLAEAVNRGLSSSPQSLGTMSPSPIPSVVGLVSPSTIQLLLESVDLISAGLAAVSAYRDRQLATLYKATDTPGSPKTHYLAGWLTDARPFGVGDVLLNFFENLVRLGCGELAPDSTTADDPGLAVVDTSQLTKDSTARAIDWAGYLLGVAQQRLRWATNHSSWVWSSQAASDAATDADSSKQRLEIVQRLRRMRHWFFQLRKLVIDAIADRLHRPDAALNLAERFADCAQMVRLCYLLELQDGDMGQDESTSGPLCQRHHHQKLAELLRRVPADYGLADHALRWYFACGEHARVQSLLTLLERTNKQDSLSAEPSRNSTAGDHVFTKPKTPKLTVGGKQQSAHDRGKITLDPVRQFLRREDARDLAWPHLLSTRRYPEAARMLFEEGCKETRFLGRRKTLLSLAKLAAIADATESSSIGNKPNKSMDGMLDPFIEKVDLLLECVELQEQLPKYLKNPSSVSPEDSPDSDWRHDCVLDIDQLARLYVSRAAPNATRSLLPSGNRTKLPTDSPEQTSSQCALMEFRRAFRLADLLVELADVQPKENWADGLEARNMLLLHIWCQALKMDDWSKILPDEDPVQICSRSFICSLVRNLNRTHNHALELLFTPERLFSCPELESFASDPQFRYLIQSGFEFMQSISV</sequence>
<feature type="region of interest" description="Disordered" evidence="5">
    <location>
        <begin position="227"/>
        <end position="247"/>
    </location>
</feature>
<dbReference type="GO" id="GO:0000972">
    <property type="term" value="P:transcription-dependent tethering of RNA polymerase II gene DNA at nuclear periphery"/>
    <property type="evidence" value="ECO:0007669"/>
    <property type="project" value="TreeGrafter"/>
</dbReference>
<comment type="similarity">
    <text evidence="2">Belongs to the nucleoporin Nup133 family.</text>
</comment>
<feature type="non-terminal residue" evidence="7">
    <location>
        <position position="1"/>
    </location>
</feature>
<protein>
    <recommendedName>
        <fullName evidence="6">Nucleoporin Nup133/Nup155-like N-terminal domain-containing protein</fullName>
    </recommendedName>
</protein>
<feature type="compositionally biased region" description="Polar residues" evidence="5">
    <location>
        <begin position="1230"/>
        <end position="1243"/>
    </location>
</feature>
<dbReference type="GO" id="GO:0006606">
    <property type="term" value="P:protein import into nucleus"/>
    <property type="evidence" value="ECO:0007669"/>
    <property type="project" value="TreeGrafter"/>
</dbReference>
<feature type="domain" description="Nucleoporin Nup133/Nup155-like N-terminal" evidence="6">
    <location>
        <begin position="24"/>
        <end position="127"/>
    </location>
</feature>
<dbReference type="Gene3D" id="1.20.58.1380">
    <property type="match status" value="1"/>
</dbReference>
<evidence type="ECO:0000256" key="2">
    <source>
        <dbReference type="ARBA" id="ARBA00005569"/>
    </source>
</evidence>
<dbReference type="Pfam" id="PF08801">
    <property type="entry name" value="Nucleoporin_N"/>
    <property type="match status" value="1"/>
</dbReference>
<dbReference type="InterPro" id="IPR015943">
    <property type="entry name" value="WD40/YVTN_repeat-like_dom_sf"/>
</dbReference>
<dbReference type="InterPro" id="IPR014908">
    <property type="entry name" value="Nucleoporin_Nup133/Nup155_N"/>
</dbReference>